<dbReference type="EMBL" id="JASMQC010000035">
    <property type="protein sequence ID" value="KAK1931068.1"/>
    <property type="molecule type" value="Genomic_DNA"/>
</dbReference>
<gene>
    <name evidence="1" type="ORF">P3T76_013257</name>
</gene>
<accession>A0AAD9G372</accession>
<keyword evidence="2" id="KW-1185">Reference proteome</keyword>
<comment type="caution">
    <text evidence="1">The sequence shown here is derived from an EMBL/GenBank/DDBJ whole genome shotgun (WGS) entry which is preliminary data.</text>
</comment>
<sequence length="180" mass="20615">MLDVLTPNGSQWRERWIPWPTHIKENGMAFYVRLLWEFLDVVERRMETDPNKKGVHAVPGVLDVLEHPHHSEWVDACRILLQYRRPPIQTPPDSGYSDLVQSQRVGGHEAFDTACFKTMKEGCQLSKMEFAQLSVEENYAHASHLFSNQVATDGYSTSVLLFRPKRDLQLKSDDPVVPAG</sequence>
<organism evidence="1 2">
    <name type="scientific">Phytophthora citrophthora</name>
    <dbReference type="NCBI Taxonomy" id="4793"/>
    <lineage>
        <taxon>Eukaryota</taxon>
        <taxon>Sar</taxon>
        <taxon>Stramenopiles</taxon>
        <taxon>Oomycota</taxon>
        <taxon>Peronosporomycetes</taxon>
        <taxon>Peronosporales</taxon>
        <taxon>Peronosporaceae</taxon>
        <taxon>Phytophthora</taxon>
    </lineage>
</organism>
<evidence type="ECO:0000313" key="1">
    <source>
        <dbReference type="EMBL" id="KAK1931068.1"/>
    </source>
</evidence>
<evidence type="ECO:0000313" key="2">
    <source>
        <dbReference type="Proteomes" id="UP001259832"/>
    </source>
</evidence>
<dbReference type="AlphaFoldDB" id="A0AAD9G372"/>
<protein>
    <submittedName>
        <fullName evidence="1">Uncharacterized protein</fullName>
    </submittedName>
</protein>
<name>A0AAD9G372_9STRA</name>
<dbReference type="Proteomes" id="UP001259832">
    <property type="component" value="Unassembled WGS sequence"/>
</dbReference>
<proteinExistence type="predicted"/>
<reference evidence="1" key="1">
    <citation type="submission" date="2023-08" db="EMBL/GenBank/DDBJ databases">
        <title>Reference Genome Resource for the Citrus Pathogen Phytophthora citrophthora.</title>
        <authorList>
            <person name="Moller H."/>
            <person name="Coetzee B."/>
            <person name="Rose L.J."/>
            <person name="Van Niekerk J.M."/>
        </authorList>
    </citation>
    <scope>NUCLEOTIDE SEQUENCE</scope>
    <source>
        <strain evidence="1">STE-U-9442</strain>
    </source>
</reference>